<dbReference type="Proteomes" id="UP000030765">
    <property type="component" value="Unassembled WGS sequence"/>
</dbReference>
<sequence>MLFDTAIVVAVGIAQFAIGVAFAGITPYVGMALMNEGVNDLIYATTAFYSGYFSWQDYAKHKLRSVCLSVVTVGITGLVSKLAQAGRYAYQLYRPSLNAVARTVEGTQQVLNTVSGSMGLKQIATRVLRQTMYNMANSATVYMTETREQSECARLERECLAKPMEILNEHTVLGTLQQVYVAFGDEEAWAIVNSVSESTFTRKSGLLKYLSNIKNRMIVAISGKMKAKPVTRVSSHELSQQLAQICRVTDTLLNDLELKMKTKLDESELALESSTAEQTGGRHGYENFQKKVIARWEELLRGKIVEVIPEYGTDSTLKQSATLEKPCKDMDFRERFKNRKRQHKGMLERRDEEPLNSLLNHTQKYHKDLLSLMSKTRNPSLLAAIVRENIPMNYTCASACTFLACNVLLRRGVILSALKVVIEGENGMRQAFTYAKDGVVEKVISIRMQDNLYEVSASDSQASMDLPSTGRCLFEGLAKKIPGLHGGYSLRNEVADAIAIDPVLQYVVRQYYHSLPQALGSFGGTYHDRKKEVHEATSSTI</sequence>
<evidence type="ECO:0000313" key="2">
    <source>
        <dbReference type="EnsemblMetazoa" id="ASIC001275-PA"/>
    </source>
</evidence>
<organism evidence="1">
    <name type="scientific">Anopheles sinensis</name>
    <name type="common">Mosquito</name>
    <dbReference type="NCBI Taxonomy" id="74873"/>
    <lineage>
        <taxon>Eukaryota</taxon>
        <taxon>Metazoa</taxon>
        <taxon>Ecdysozoa</taxon>
        <taxon>Arthropoda</taxon>
        <taxon>Hexapoda</taxon>
        <taxon>Insecta</taxon>
        <taxon>Pterygota</taxon>
        <taxon>Neoptera</taxon>
        <taxon>Endopterygota</taxon>
        <taxon>Diptera</taxon>
        <taxon>Nematocera</taxon>
        <taxon>Culicoidea</taxon>
        <taxon>Culicidae</taxon>
        <taxon>Anophelinae</taxon>
        <taxon>Anopheles</taxon>
    </lineage>
</organism>
<reference evidence="1 3" key="1">
    <citation type="journal article" date="2014" name="BMC Genomics">
        <title>Genome sequence of Anopheles sinensis provides insight into genetics basis of mosquito competence for malaria parasites.</title>
        <authorList>
            <person name="Zhou D."/>
            <person name="Zhang D."/>
            <person name="Ding G."/>
            <person name="Shi L."/>
            <person name="Hou Q."/>
            <person name="Ye Y."/>
            <person name="Xu Y."/>
            <person name="Zhou H."/>
            <person name="Xiong C."/>
            <person name="Li S."/>
            <person name="Yu J."/>
            <person name="Hong S."/>
            <person name="Yu X."/>
            <person name="Zou P."/>
            <person name="Chen C."/>
            <person name="Chang X."/>
            <person name="Wang W."/>
            <person name="Lv Y."/>
            <person name="Sun Y."/>
            <person name="Ma L."/>
            <person name="Shen B."/>
            <person name="Zhu C."/>
        </authorList>
    </citation>
    <scope>NUCLEOTIDE SEQUENCE [LARGE SCALE GENOMIC DNA]</scope>
</reference>
<accession>A0A084VB64</accession>
<evidence type="ECO:0000313" key="1">
    <source>
        <dbReference type="EMBL" id="KFB35208.1"/>
    </source>
</evidence>
<proteinExistence type="predicted"/>
<protein>
    <submittedName>
        <fullName evidence="1 2">Uncharacterized protein</fullName>
    </submittedName>
</protein>
<gene>
    <name evidence="1" type="ORF">ZHAS_00001275</name>
</gene>
<evidence type="ECO:0000313" key="3">
    <source>
        <dbReference type="Proteomes" id="UP000030765"/>
    </source>
</evidence>
<dbReference type="EnsemblMetazoa" id="ASIC001275-RA">
    <property type="protein sequence ID" value="ASIC001275-PA"/>
    <property type="gene ID" value="ASIC001275"/>
</dbReference>
<dbReference type="EMBL" id="ATLV01005606">
    <property type="status" value="NOT_ANNOTATED_CDS"/>
    <property type="molecule type" value="Genomic_DNA"/>
</dbReference>
<dbReference type="OrthoDB" id="7128572at2759"/>
<name>A0A084VB64_ANOSI</name>
<keyword evidence="3" id="KW-1185">Reference proteome</keyword>
<dbReference type="VEuPathDB" id="VectorBase:ASIC001275"/>
<dbReference type="EMBL" id="KE524301">
    <property type="protein sequence ID" value="KFB35208.1"/>
    <property type="molecule type" value="Genomic_DNA"/>
</dbReference>
<dbReference type="AlphaFoldDB" id="A0A084VB64"/>
<reference evidence="2" key="2">
    <citation type="submission" date="2020-05" db="UniProtKB">
        <authorList>
            <consortium name="EnsemblMetazoa"/>
        </authorList>
    </citation>
    <scope>IDENTIFICATION</scope>
</reference>